<gene>
    <name evidence="2" type="ORF">Q9L42_009895</name>
</gene>
<dbReference type="AlphaFoldDB" id="A0AAU7NZK2"/>
<dbReference type="EMBL" id="CP157743">
    <property type="protein sequence ID" value="XBS22418.1"/>
    <property type="molecule type" value="Genomic_DNA"/>
</dbReference>
<evidence type="ECO:0000259" key="1">
    <source>
        <dbReference type="Pfam" id="PF18423"/>
    </source>
</evidence>
<organism evidence="2 3">
    <name type="scientific">Methylomarinum roseum</name>
    <dbReference type="NCBI Taxonomy" id="3067653"/>
    <lineage>
        <taxon>Bacteria</taxon>
        <taxon>Pseudomonadati</taxon>
        <taxon>Pseudomonadota</taxon>
        <taxon>Gammaproteobacteria</taxon>
        <taxon>Methylococcales</taxon>
        <taxon>Methylococcaceae</taxon>
        <taxon>Methylomarinum</taxon>
    </lineage>
</organism>
<accession>A0AAU7NZK2</accession>
<protein>
    <recommendedName>
        <fullName evidence="1">CopZ zinc binding domain-containing protein</fullName>
    </recommendedName>
</protein>
<evidence type="ECO:0000313" key="3">
    <source>
        <dbReference type="Proteomes" id="UP001225378"/>
    </source>
</evidence>
<dbReference type="NCBIfam" id="NF047645">
    <property type="entry name" value="CopZ_Nterm_CC"/>
    <property type="match status" value="1"/>
</dbReference>
<dbReference type="KEGG" id="mech:Q9L42_009895"/>
<feature type="domain" description="CopZ zinc binding" evidence="1">
    <location>
        <begin position="15"/>
        <end position="74"/>
    </location>
</feature>
<proteinExistence type="predicted"/>
<name>A0AAU7NZK2_9GAMM</name>
<dbReference type="InterPro" id="IPR040890">
    <property type="entry name" value="Znf_CopZ"/>
</dbReference>
<dbReference type="RefSeq" id="WP_305908598.1">
    <property type="nucleotide sequence ID" value="NZ_CP157743.1"/>
</dbReference>
<dbReference type="Proteomes" id="UP001225378">
    <property type="component" value="Chromosome"/>
</dbReference>
<reference evidence="2 3" key="1">
    <citation type="journal article" date="2024" name="Microbiology">
        <title>Methylomarinum rosea sp. nov., a novel halophilic methanotrophic bacterium from the hypersaline Lake Elton.</title>
        <authorList>
            <person name="Suleimanov R.Z."/>
            <person name="Oshkin I.Y."/>
            <person name="Danilova O.V."/>
            <person name="Suzina N.E."/>
            <person name="Dedysh S.N."/>
        </authorList>
    </citation>
    <scope>NUCLEOTIDE SEQUENCE [LARGE SCALE GENOMIC DNA]</scope>
    <source>
        <strain evidence="2 3">Ch1-1</strain>
    </source>
</reference>
<dbReference type="Gene3D" id="1.10.10.1100">
    <property type="entry name" value="BFD-like [2Fe-2S]-binding domain"/>
    <property type="match status" value="1"/>
</dbReference>
<dbReference type="CDD" id="cd10141">
    <property type="entry name" value="CopZ-like_Fer2_BFD-like"/>
    <property type="match status" value="1"/>
</dbReference>
<sequence>MSDCGCPNTSPKTKQICPECGATCIGVGMSTLYHQVRFPENQALITDSYYFCPAKTCSIAYFSNAGNTILKRHLRSYQAIQSDALCYCFDINAEQYLSALKDHQAGSIKAFVIQRTQAGECACEIRNPSGQCCLASFKYLEKSHRDTLI</sequence>
<evidence type="ECO:0000313" key="2">
    <source>
        <dbReference type="EMBL" id="XBS22418.1"/>
    </source>
</evidence>
<dbReference type="Pfam" id="PF18423">
    <property type="entry name" value="zf_CopZ"/>
    <property type="match status" value="1"/>
</dbReference>
<dbReference type="InterPro" id="IPR041854">
    <property type="entry name" value="BFD-like_2Fe2S-bd_dom_sf"/>
</dbReference>
<keyword evidence="3" id="KW-1185">Reference proteome</keyword>
<dbReference type="Gene3D" id="2.20.25.270">
    <property type="match status" value="1"/>
</dbReference>